<proteinExistence type="predicted"/>
<sequence length="732" mass="81336">MVKLLEKVSKEKFYVSENIYASSVRVAYYDSLWQQAGPSEKNKYLFQKAVNLLYGGQTTQAIQLLENLLAIKKQHYIVEGLQAYEEDQLEELTALAYLRLGEQENCILNHTAASCIIPIRPEGYHQLPQGSQQAIHIYQQLLKQNGYDHSSRWLLNVAYMTLGKYPGDVPSEWLIDESAFRSAYPLPRFKDIAPDLGLDDNRLAGGAITDDFNNDGFIDLMLTSWGANHQMKFFINVGNGTFTEKTIEAGLQGITGGLNMIQADYNNDNFLDVFILRGAWLEKLGGHPNSLLRNNGNGTFTDVTYEAGLLSFHPTQTAVWTDVNLDGWLDLFIGNESTASDNIHPCELFINQQNGTFKEVAQQANITVSRAVGDIYYVKGVSAADYNKDGWPDIYVSALDDRNRNLLFRNNGVDRNGIPTFTEVGIDAGLGETISSFPTWFWDYNNDGWPDIFAAGFRRSNPWESITEDVAAEYLGLPHQAETARLYLNRRDGTFTDVTKQAGLKKITYAMGANFGDMDNDGFLDMYLATGEVNFASIIPNRAFRNEQGTIFQDVTTSGGFGHLQKGHGVCFADLDNDGDQDIYVVMGGAYEGDGFQNALFQNPGNTHGWITLQLEGKEANRAAIGAQIKITVLDSAANRRIIYSTVNSGGSFGASSLQQEIGLGKVKSIEQVEITWPDTKQTTTLYTQLSLNKKYKIMQGAAKPIPVNIPVIEFDSSLNEHTSTQAHSIHK</sequence>
<evidence type="ECO:0000313" key="4">
    <source>
        <dbReference type="Proteomes" id="UP001168528"/>
    </source>
</evidence>
<organism evidence="3 4">
    <name type="scientific">Rhodocytophaga aerolata</name>
    <dbReference type="NCBI Taxonomy" id="455078"/>
    <lineage>
        <taxon>Bacteria</taxon>
        <taxon>Pseudomonadati</taxon>
        <taxon>Bacteroidota</taxon>
        <taxon>Cytophagia</taxon>
        <taxon>Cytophagales</taxon>
        <taxon>Rhodocytophagaceae</taxon>
        <taxon>Rhodocytophaga</taxon>
    </lineage>
</organism>
<comment type="caution">
    <text evidence="3">The sequence shown here is derived from an EMBL/GenBank/DDBJ whole genome shotgun (WGS) entry which is preliminary data.</text>
</comment>
<dbReference type="InterPro" id="IPR011519">
    <property type="entry name" value="UnbV_ASPIC"/>
</dbReference>
<evidence type="ECO:0000259" key="2">
    <source>
        <dbReference type="Pfam" id="PF07593"/>
    </source>
</evidence>
<dbReference type="InterPro" id="IPR028994">
    <property type="entry name" value="Integrin_alpha_N"/>
</dbReference>
<dbReference type="InterPro" id="IPR011990">
    <property type="entry name" value="TPR-like_helical_dom_sf"/>
</dbReference>
<dbReference type="SUPFAM" id="SSF48452">
    <property type="entry name" value="TPR-like"/>
    <property type="match status" value="1"/>
</dbReference>
<protein>
    <submittedName>
        <fullName evidence="3">CRTAC1 family protein</fullName>
    </submittedName>
</protein>
<name>A0ABT8RDB9_9BACT</name>
<evidence type="ECO:0000313" key="3">
    <source>
        <dbReference type="EMBL" id="MDO1448705.1"/>
    </source>
</evidence>
<gene>
    <name evidence="3" type="ORF">Q0590_20680</name>
</gene>
<dbReference type="SUPFAM" id="SSF69318">
    <property type="entry name" value="Integrin alpha N-terminal domain"/>
    <property type="match status" value="1"/>
</dbReference>
<dbReference type="EMBL" id="JAUKPO010000013">
    <property type="protein sequence ID" value="MDO1448705.1"/>
    <property type="molecule type" value="Genomic_DNA"/>
</dbReference>
<dbReference type="Pfam" id="PF07593">
    <property type="entry name" value="UnbV_ASPIC"/>
    <property type="match status" value="1"/>
</dbReference>
<accession>A0ABT8RDB9</accession>
<keyword evidence="1" id="KW-0732">Signal</keyword>
<reference evidence="3" key="1">
    <citation type="submission" date="2023-07" db="EMBL/GenBank/DDBJ databases">
        <title>The genome sequence of Rhodocytophaga aerolata KACC 12507.</title>
        <authorList>
            <person name="Zhang X."/>
        </authorList>
    </citation>
    <scope>NUCLEOTIDE SEQUENCE</scope>
    <source>
        <strain evidence="3">KACC 12507</strain>
    </source>
</reference>
<feature type="domain" description="ASPIC/UnbV" evidence="2">
    <location>
        <begin position="624"/>
        <end position="695"/>
    </location>
</feature>
<dbReference type="InterPro" id="IPR027039">
    <property type="entry name" value="Crtac1"/>
</dbReference>
<dbReference type="RefSeq" id="WP_302039505.1">
    <property type="nucleotide sequence ID" value="NZ_JAUKPO010000013.1"/>
</dbReference>
<dbReference type="Gene3D" id="2.130.10.130">
    <property type="entry name" value="Integrin alpha, N-terminal"/>
    <property type="match status" value="1"/>
</dbReference>
<evidence type="ECO:0000256" key="1">
    <source>
        <dbReference type="ARBA" id="ARBA00022729"/>
    </source>
</evidence>
<dbReference type="Pfam" id="PF13517">
    <property type="entry name" value="FG-GAP_3"/>
    <property type="match status" value="3"/>
</dbReference>
<dbReference type="Proteomes" id="UP001168528">
    <property type="component" value="Unassembled WGS sequence"/>
</dbReference>
<dbReference type="InterPro" id="IPR013517">
    <property type="entry name" value="FG-GAP"/>
</dbReference>
<dbReference type="PANTHER" id="PTHR16026:SF0">
    <property type="entry name" value="CARTILAGE ACIDIC PROTEIN 1"/>
    <property type="match status" value="1"/>
</dbReference>
<dbReference type="PANTHER" id="PTHR16026">
    <property type="entry name" value="CARTILAGE ACIDIC PROTEIN 1"/>
    <property type="match status" value="1"/>
</dbReference>
<keyword evidence="4" id="KW-1185">Reference proteome</keyword>